<feature type="transmembrane region" description="Helical" evidence="1">
    <location>
        <begin position="14"/>
        <end position="32"/>
    </location>
</feature>
<sequence>MQETLIRGLTVLEFVHVVSAIVLALSTIAYLVSLRSKDRPASQLLAKIGLFCSFVAFLATRFML</sequence>
<evidence type="ECO:0000256" key="1">
    <source>
        <dbReference type="SAM" id="Phobius"/>
    </source>
</evidence>
<name>A0A2H0R447_9BACT</name>
<protein>
    <submittedName>
        <fullName evidence="2">Uncharacterized protein</fullName>
    </submittedName>
</protein>
<proteinExistence type="predicted"/>
<feature type="transmembrane region" description="Helical" evidence="1">
    <location>
        <begin position="44"/>
        <end position="63"/>
    </location>
</feature>
<evidence type="ECO:0000313" key="2">
    <source>
        <dbReference type="EMBL" id="PIR41301.1"/>
    </source>
</evidence>
<accession>A0A2H0R447</accession>
<dbReference type="AlphaFoldDB" id="A0A2H0R447"/>
<keyword evidence="1" id="KW-1133">Transmembrane helix</keyword>
<evidence type="ECO:0000313" key="3">
    <source>
        <dbReference type="Proteomes" id="UP000230232"/>
    </source>
</evidence>
<organism evidence="2 3">
    <name type="scientific">Candidatus Yanofskybacteria bacterium CG10_big_fil_rev_8_21_14_0_10_46_23</name>
    <dbReference type="NCBI Taxonomy" id="1975098"/>
    <lineage>
        <taxon>Bacteria</taxon>
        <taxon>Candidatus Yanofskyibacteriota</taxon>
    </lineage>
</organism>
<comment type="caution">
    <text evidence="2">The sequence shown here is derived from an EMBL/GenBank/DDBJ whole genome shotgun (WGS) entry which is preliminary data.</text>
</comment>
<keyword evidence="1" id="KW-0472">Membrane</keyword>
<gene>
    <name evidence="2" type="ORF">COV31_01910</name>
</gene>
<dbReference type="EMBL" id="PCXO01000009">
    <property type="protein sequence ID" value="PIR41301.1"/>
    <property type="molecule type" value="Genomic_DNA"/>
</dbReference>
<reference evidence="2 3" key="1">
    <citation type="submission" date="2017-09" db="EMBL/GenBank/DDBJ databases">
        <title>Depth-based differentiation of microbial function through sediment-hosted aquifers and enrichment of novel symbionts in the deep terrestrial subsurface.</title>
        <authorList>
            <person name="Probst A.J."/>
            <person name="Ladd B."/>
            <person name="Jarett J.K."/>
            <person name="Geller-Mcgrath D.E."/>
            <person name="Sieber C.M."/>
            <person name="Emerson J.B."/>
            <person name="Anantharaman K."/>
            <person name="Thomas B.C."/>
            <person name="Malmstrom R."/>
            <person name="Stieglmeier M."/>
            <person name="Klingl A."/>
            <person name="Woyke T."/>
            <person name="Ryan C.M."/>
            <person name="Banfield J.F."/>
        </authorList>
    </citation>
    <scope>NUCLEOTIDE SEQUENCE [LARGE SCALE GENOMIC DNA]</scope>
    <source>
        <strain evidence="2">CG10_big_fil_rev_8_21_14_0_10_46_23</strain>
    </source>
</reference>
<dbReference type="Proteomes" id="UP000230232">
    <property type="component" value="Unassembled WGS sequence"/>
</dbReference>
<keyword evidence="1" id="KW-0812">Transmembrane</keyword>